<reference evidence="8 9" key="1">
    <citation type="submission" date="2024-01" db="EMBL/GenBank/DDBJ databases">
        <title>Genome insights into Plantactinospora veratri sp. nov.</title>
        <authorList>
            <person name="Wang L."/>
        </authorList>
    </citation>
    <scope>NUCLEOTIDE SEQUENCE [LARGE SCALE GENOMIC DNA]</scope>
    <source>
        <strain evidence="8 9">NEAU-FHS4</strain>
    </source>
</reference>
<keyword evidence="5 6" id="KW-0456">Lyase</keyword>
<comment type="cofactor">
    <cofactor evidence="1 6">
        <name>pyridoxal 5'-phosphate</name>
        <dbReference type="ChEBI" id="CHEBI:597326"/>
    </cofactor>
</comment>
<name>A0ABU7SB46_9ACTN</name>
<dbReference type="Proteomes" id="UP001339911">
    <property type="component" value="Unassembled WGS sequence"/>
</dbReference>
<keyword evidence="9" id="KW-1185">Reference proteome</keyword>
<comment type="similarity">
    <text evidence="2 6">Belongs to the group II decarboxylase family.</text>
</comment>
<evidence type="ECO:0000256" key="5">
    <source>
        <dbReference type="ARBA" id="ARBA00023239"/>
    </source>
</evidence>
<feature type="compositionally biased region" description="Low complexity" evidence="7">
    <location>
        <begin position="47"/>
        <end position="59"/>
    </location>
</feature>
<evidence type="ECO:0000256" key="4">
    <source>
        <dbReference type="ARBA" id="ARBA00022898"/>
    </source>
</evidence>
<sequence length="536" mass="56288">MGDPLDDRGSAEAVLRQVYEAAGPYLDSLADRPVHERATEALLAELAGPGEPARTTAGGEPPGAGAGHRAGELFDGTPLGGAPDGGGPADGAAPDGGLPERGVGSAAALERLLRIGSTAATHSSGPRFFHFVIGGATPAALAGDWTAALLDQNAGFRASSPLAAELEAIALRWLRELFGLPDRYGGALVASATFANFTSLAVATHWWAEQHGVDVAADGLVTLPRMPVLSGGYLHASARKALQMLGHGRDTAEVYARDRVGRVDLPAIERRLAELDGPAVLVANAGEVNAGDFDPVDVLADIAERYGAWLHVDGAFGLFAALSPRTAGLLRGIERADSIACDGHKWLNVPYESGFAFIREPARLPVAFGMPGTTYLPGPGSPLWSGQPGPVDYALHGPESSRRARSMPIWATLAAYGRQGHRAMVERQLDLAQRLARGVDEAPDLERLAEVPLCIVCFRAAPAHVPADELDELNRRLGAALLDDGRVFVGTTVYDGRVALRPAIVNWRTTEADIDLLVDVVRELLAQLAPAPRSVG</sequence>
<evidence type="ECO:0000256" key="2">
    <source>
        <dbReference type="ARBA" id="ARBA00009533"/>
    </source>
</evidence>
<evidence type="ECO:0000313" key="9">
    <source>
        <dbReference type="Proteomes" id="UP001339911"/>
    </source>
</evidence>
<dbReference type="InterPro" id="IPR010977">
    <property type="entry name" value="Aromatic_deC"/>
</dbReference>
<evidence type="ECO:0000256" key="3">
    <source>
        <dbReference type="ARBA" id="ARBA00022793"/>
    </source>
</evidence>
<dbReference type="SUPFAM" id="SSF53383">
    <property type="entry name" value="PLP-dependent transferases"/>
    <property type="match status" value="1"/>
</dbReference>
<dbReference type="PANTHER" id="PTHR11999">
    <property type="entry name" value="GROUP II PYRIDOXAL-5-PHOSPHATE DECARBOXYLASE"/>
    <property type="match status" value="1"/>
</dbReference>
<keyword evidence="3" id="KW-0210">Decarboxylase</keyword>
<comment type="caution">
    <text evidence="8">The sequence shown here is derived from an EMBL/GenBank/DDBJ whole genome shotgun (WGS) entry which is preliminary data.</text>
</comment>
<accession>A0ABU7SB46</accession>
<organism evidence="8 9">
    <name type="scientific">Plantactinospora veratri</name>
    <dbReference type="NCBI Taxonomy" id="1436122"/>
    <lineage>
        <taxon>Bacteria</taxon>
        <taxon>Bacillati</taxon>
        <taxon>Actinomycetota</taxon>
        <taxon>Actinomycetes</taxon>
        <taxon>Micromonosporales</taxon>
        <taxon>Micromonosporaceae</taxon>
        <taxon>Plantactinospora</taxon>
    </lineage>
</organism>
<gene>
    <name evidence="8" type="ORF">V1634_10015</name>
</gene>
<dbReference type="InterPro" id="IPR002129">
    <property type="entry name" value="PyrdxlP-dep_de-COase"/>
</dbReference>
<dbReference type="PANTHER" id="PTHR11999:SF70">
    <property type="entry name" value="MIP05841P"/>
    <property type="match status" value="1"/>
</dbReference>
<dbReference type="PRINTS" id="PR00800">
    <property type="entry name" value="YHDCRBOXLASE"/>
</dbReference>
<dbReference type="InterPro" id="IPR015424">
    <property type="entry name" value="PyrdxlP-dep_Trfase"/>
</dbReference>
<dbReference type="InterPro" id="IPR015422">
    <property type="entry name" value="PyrdxlP-dep_Trfase_small"/>
</dbReference>
<dbReference type="Gene3D" id="3.40.640.10">
    <property type="entry name" value="Type I PLP-dependent aspartate aminotransferase-like (Major domain)"/>
    <property type="match status" value="1"/>
</dbReference>
<dbReference type="Pfam" id="PF00282">
    <property type="entry name" value="Pyridoxal_deC"/>
    <property type="match status" value="1"/>
</dbReference>
<feature type="region of interest" description="Disordered" evidence="7">
    <location>
        <begin position="47"/>
        <end position="101"/>
    </location>
</feature>
<evidence type="ECO:0000313" key="8">
    <source>
        <dbReference type="EMBL" id="MEE6307158.1"/>
    </source>
</evidence>
<keyword evidence="4 6" id="KW-0663">Pyridoxal phosphate</keyword>
<dbReference type="InterPro" id="IPR015421">
    <property type="entry name" value="PyrdxlP-dep_Trfase_major"/>
</dbReference>
<evidence type="ECO:0000256" key="1">
    <source>
        <dbReference type="ARBA" id="ARBA00001933"/>
    </source>
</evidence>
<dbReference type="RefSeq" id="WP_331207478.1">
    <property type="nucleotide sequence ID" value="NZ_JAZGQL010000006.1"/>
</dbReference>
<dbReference type="EMBL" id="JAZGQL010000006">
    <property type="protein sequence ID" value="MEE6307158.1"/>
    <property type="molecule type" value="Genomic_DNA"/>
</dbReference>
<protein>
    <submittedName>
        <fullName evidence="8">Pyridoxal-dependent decarboxylase</fullName>
    </submittedName>
</protein>
<proteinExistence type="inferred from homology"/>
<evidence type="ECO:0000256" key="6">
    <source>
        <dbReference type="RuleBase" id="RU000382"/>
    </source>
</evidence>
<feature type="compositionally biased region" description="Gly residues" evidence="7">
    <location>
        <begin position="78"/>
        <end position="89"/>
    </location>
</feature>
<dbReference type="Gene3D" id="3.90.1150.10">
    <property type="entry name" value="Aspartate Aminotransferase, domain 1"/>
    <property type="match status" value="1"/>
</dbReference>
<evidence type="ECO:0000256" key="7">
    <source>
        <dbReference type="SAM" id="MobiDB-lite"/>
    </source>
</evidence>